<organism evidence="4 5">
    <name type="scientific">Candidatus Monoglobus merdigallinarum</name>
    <dbReference type="NCBI Taxonomy" id="2838698"/>
    <lineage>
        <taxon>Bacteria</taxon>
        <taxon>Bacillati</taxon>
        <taxon>Bacillota</taxon>
        <taxon>Clostridia</taxon>
        <taxon>Monoglobales</taxon>
        <taxon>Monoglobaceae</taxon>
        <taxon>Monoglobus</taxon>
    </lineage>
</organism>
<dbReference type="EMBL" id="DXIJ01000038">
    <property type="protein sequence ID" value="HIV85557.1"/>
    <property type="molecule type" value="Genomic_DNA"/>
</dbReference>
<dbReference type="SUPFAM" id="SSF55383">
    <property type="entry name" value="Copper amine oxidase, domain N"/>
    <property type="match status" value="1"/>
</dbReference>
<feature type="region of interest" description="Disordered" evidence="1">
    <location>
        <begin position="453"/>
        <end position="496"/>
    </location>
</feature>
<feature type="chain" id="PRO_5039732565" evidence="2">
    <location>
        <begin position="29"/>
        <end position="496"/>
    </location>
</feature>
<feature type="compositionally biased region" description="Low complexity" evidence="1">
    <location>
        <begin position="455"/>
        <end position="496"/>
    </location>
</feature>
<protein>
    <submittedName>
        <fullName evidence="4">Copper amine oxidase N-terminal domain-containing protein</fullName>
    </submittedName>
</protein>
<dbReference type="InterPro" id="IPR036582">
    <property type="entry name" value="Mao_N_sf"/>
</dbReference>
<accession>A0A9D1PQV1</accession>
<dbReference type="InterPro" id="IPR012854">
    <property type="entry name" value="Cu_amine_oxidase-like_N"/>
</dbReference>
<dbReference type="Pfam" id="PF07833">
    <property type="entry name" value="Cu_amine_oxidN1"/>
    <property type="match status" value="1"/>
</dbReference>
<evidence type="ECO:0000256" key="2">
    <source>
        <dbReference type="SAM" id="SignalP"/>
    </source>
</evidence>
<feature type="domain" description="Copper amine oxidase-like N-terminal" evidence="3">
    <location>
        <begin position="411"/>
        <end position="457"/>
    </location>
</feature>
<evidence type="ECO:0000313" key="5">
    <source>
        <dbReference type="Proteomes" id="UP000824162"/>
    </source>
</evidence>
<gene>
    <name evidence="4" type="ORF">H9900_01965</name>
</gene>
<evidence type="ECO:0000313" key="4">
    <source>
        <dbReference type="EMBL" id="HIV85557.1"/>
    </source>
</evidence>
<sequence length="496" mass="52533">MRSKRVSKVLSIMLVIAMACSCCVVASAEGSVNVSVDDNKVILSDIGYDQDGHPMVNACEVAAALGGSAYIFTDDQKVQIVIGSKILSMSNVGGRPTVSVYNIDTNGVLDIGYDLANPVPIDVNVVSGTEAYIPIESLSRALGIESFCRHNNATEPKGYYIVTPSCVNDFGVIANVSDVINKNGMARFAATLSVESDGYKLVDLNNPGSKISVTNVPNAVEYWNNTLGTTDVNNKTVVVTGNVQNGTIALNTSTTSVTEYGKIVGLMQASAPQTESTNNTVDYSNANEVTVMFNDKKIETGDVPAMEIGGRTYLPMRAILNTVLCALDGVDDASDRIGWIDDGQTAVATSTALGKTLWVKIGENYIKTSEGETERTMITNSPGGDITTQVRGAYIGVGKADSINSIKLNDIKKTQIEIDAPAFLYQDSYTMLPVRAIAKAFGCGVDWNESTQTVTITPPAGTPEATETTETTEATETTVEPEATEATTTPSAAPEE</sequence>
<evidence type="ECO:0000256" key="1">
    <source>
        <dbReference type="SAM" id="MobiDB-lite"/>
    </source>
</evidence>
<proteinExistence type="predicted"/>
<reference evidence="4" key="2">
    <citation type="submission" date="2021-04" db="EMBL/GenBank/DDBJ databases">
        <authorList>
            <person name="Gilroy R."/>
        </authorList>
    </citation>
    <scope>NUCLEOTIDE SEQUENCE</scope>
    <source>
        <strain evidence="4">5790</strain>
    </source>
</reference>
<dbReference type="Gene3D" id="3.30.457.10">
    <property type="entry name" value="Copper amine oxidase-like, N-terminal domain"/>
    <property type="match status" value="1"/>
</dbReference>
<dbReference type="AlphaFoldDB" id="A0A9D1PQV1"/>
<comment type="caution">
    <text evidence="4">The sequence shown here is derived from an EMBL/GenBank/DDBJ whole genome shotgun (WGS) entry which is preliminary data.</text>
</comment>
<dbReference type="PROSITE" id="PS51257">
    <property type="entry name" value="PROKAR_LIPOPROTEIN"/>
    <property type="match status" value="1"/>
</dbReference>
<name>A0A9D1PQV1_9FIRM</name>
<evidence type="ECO:0000259" key="3">
    <source>
        <dbReference type="Pfam" id="PF07833"/>
    </source>
</evidence>
<feature type="signal peptide" evidence="2">
    <location>
        <begin position="1"/>
        <end position="28"/>
    </location>
</feature>
<keyword evidence="2" id="KW-0732">Signal</keyword>
<dbReference type="Proteomes" id="UP000824162">
    <property type="component" value="Unassembled WGS sequence"/>
</dbReference>
<reference evidence="4" key="1">
    <citation type="journal article" date="2021" name="PeerJ">
        <title>Extensive microbial diversity within the chicken gut microbiome revealed by metagenomics and culture.</title>
        <authorList>
            <person name="Gilroy R."/>
            <person name="Ravi A."/>
            <person name="Getino M."/>
            <person name="Pursley I."/>
            <person name="Horton D.L."/>
            <person name="Alikhan N.F."/>
            <person name="Baker D."/>
            <person name="Gharbi K."/>
            <person name="Hall N."/>
            <person name="Watson M."/>
            <person name="Adriaenssens E.M."/>
            <person name="Foster-Nyarko E."/>
            <person name="Jarju S."/>
            <person name="Secka A."/>
            <person name="Antonio M."/>
            <person name="Oren A."/>
            <person name="Chaudhuri R.R."/>
            <person name="La Ragione R."/>
            <person name="Hildebrand F."/>
            <person name="Pallen M.J."/>
        </authorList>
    </citation>
    <scope>NUCLEOTIDE SEQUENCE</scope>
    <source>
        <strain evidence="4">5790</strain>
    </source>
</reference>